<evidence type="ECO:0000256" key="1">
    <source>
        <dbReference type="SAM" id="MobiDB-lite"/>
    </source>
</evidence>
<accession>A0A9P5YXQ3</accession>
<dbReference type="Proteomes" id="UP000807469">
    <property type="component" value="Unassembled WGS sequence"/>
</dbReference>
<reference evidence="3" key="1">
    <citation type="submission" date="2020-11" db="EMBL/GenBank/DDBJ databases">
        <authorList>
            <consortium name="DOE Joint Genome Institute"/>
            <person name="Ahrendt S."/>
            <person name="Riley R."/>
            <person name="Andreopoulos W."/>
            <person name="Labutti K."/>
            <person name="Pangilinan J."/>
            <person name="Ruiz-Duenas F.J."/>
            <person name="Barrasa J.M."/>
            <person name="Sanchez-Garcia M."/>
            <person name="Camarero S."/>
            <person name="Miyauchi S."/>
            <person name="Serrano A."/>
            <person name="Linde D."/>
            <person name="Babiker R."/>
            <person name="Drula E."/>
            <person name="Ayuso-Fernandez I."/>
            <person name="Pacheco R."/>
            <person name="Padilla G."/>
            <person name="Ferreira P."/>
            <person name="Barriuso J."/>
            <person name="Kellner H."/>
            <person name="Castanera R."/>
            <person name="Alfaro M."/>
            <person name="Ramirez L."/>
            <person name="Pisabarro A.G."/>
            <person name="Kuo A."/>
            <person name="Tritt A."/>
            <person name="Lipzen A."/>
            <person name="He G."/>
            <person name="Yan M."/>
            <person name="Ng V."/>
            <person name="Cullen D."/>
            <person name="Martin F."/>
            <person name="Rosso M.-N."/>
            <person name="Henrissat B."/>
            <person name="Hibbett D."/>
            <person name="Martinez A.T."/>
            <person name="Grigoriev I.V."/>
        </authorList>
    </citation>
    <scope>NUCLEOTIDE SEQUENCE</scope>
    <source>
        <strain evidence="3">CIRM-BRFM 674</strain>
    </source>
</reference>
<feature type="chain" id="PRO_5040359459" description="Secreted protein" evidence="2">
    <location>
        <begin position="29"/>
        <end position="78"/>
    </location>
</feature>
<evidence type="ECO:0000313" key="4">
    <source>
        <dbReference type="Proteomes" id="UP000807469"/>
    </source>
</evidence>
<feature type="compositionally biased region" description="Basic residues" evidence="1">
    <location>
        <begin position="38"/>
        <end position="49"/>
    </location>
</feature>
<feature type="region of interest" description="Disordered" evidence="1">
    <location>
        <begin position="37"/>
        <end position="65"/>
    </location>
</feature>
<feature type="signal peptide" evidence="2">
    <location>
        <begin position="1"/>
        <end position="28"/>
    </location>
</feature>
<comment type="caution">
    <text evidence="3">The sequence shown here is derived from an EMBL/GenBank/DDBJ whole genome shotgun (WGS) entry which is preliminary data.</text>
</comment>
<proteinExistence type="predicted"/>
<evidence type="ECO:0008006" key="5">
    <source>
        <dbReference type="Google" id="ProtNLM"/>
    </source>
</evidence>
<name>A0A9P5YXQ3_9AGAR</name>
<gene>
    <name evidence="3" type="ORF">BDN70DRAFT_881578</name>
</gene>
<protein>
    <recommendedName>
        <fullName evidence="5">Secreted protein</fullName>
    </recommendedName>
</protein>
<dbReference type="AlphaFoldDB" id="A0A9P5YXQ3"/>
<dbReference type="EMBL" id="MU155272">
    <property type="protein sequence ID" value="KAF9477086.1"/>
    <property type="molecule type" value="Genomic_DNA"/>
</dbReference>
<keyword evidence="4" id="KW-1185">Reference proteome</keyword>
<sequence>MSSQPHPRRFILSYAACILHALVDTTSSVRLPHASRVGIRRRRRRRARARAGIPTPTVTGPRKRAWADTRCAWPRSLE</sequence>
<evidence type="ECO:0000256" key="2">
    <source>
        <dbReference type="SAM" id="SignalP"/>
    </source>
</evidence>
<organism evidence="3 4">
    <name type="scientific">Pholiota conissans</name>
    <dbReference type="NCBI Taxonomy" id="109636"/>
    <lineage>
        <taxon>Eukaryota</taxon>
        <taxon>Fungi</taxon>
        <taxon>Dikarya</taxon>
        <taxon>Basidiomycota</taxon>
        <taxon>Agaricomycotina</taxon>
        <taxon>Agaricomycetes</taxon>
        <taxon>Agaricomycetidae</taxon>
        <taxon>Agaricales</taxon>
        <taxon>Agaricineae</taxon>
        <taxon>Strophariaceae</taxon>
        <taxon>Pholiota</taxon>
    </lineage>
</organism>
<keyword evidence="2" id="KW-0732">Signal</keyword>
<evidence type="ECO:0000313" key="3">
    <source>
        <dbReference type="EMBL" id="KAF9477086.1"/>
    </source>
</evidence>